<dbReference type="AlphaFoldDB" id="A0A2D3TFE3"/>
<reference evidence="2" key="2">
    <citation type="submission" date="2017-11" db="EMBL/GenBank/DDBJ databases">
        <title>PacBio sequencing of new strain of the secondary endosymbiont Candidatus Hamiltonella defensa.</title>
        <authorList>
            <person name="Strand M.R."/>
            <person name="Oliver K."/>
        </authorList>
    </citation>
    <scope>NUCLEOTIDE SEQUENCE [LARGE SCALE GENOMIC DNA]</scope>
    <source>
        <strain evidence="2">ZA17</strain>
    </source>
</reference>
<sequence>MSSSTKDPDSTFIHRREITQGFYLIRKPYLEEVLRRLFFMEKLAKNRIMGGWGEFLGHRYTFNVKMINELITNA</sequence>
<evidence type="ECO:0000313" key="2">
    <source>
        <dbReference type="Proteomes" id="UP000229055"/>
    </source>
</evidence>
<name>A0A2D3TFE3_9ENTR</name>
<dbReference type="Proteomes" id="UP000229055">
    <property type="component" value="Chromosome"/>
</dbReference>
<gene>
    <name evidence="1" type="ORF">BJP43_09220</name>
</gene>
<evidence type="ECO:0000313" key="1">
    <source>
        <dbReference type="EMBL" id="ATW34404.1"/>
    </source>
</evidence>
<reference evidence="2" key="1">
    <citation type="submission" date="2016-10" db="EMBL/GenBank/DDBJ databases">
        <authorList>
            <person name="Chevignon G."/>
        </authorList>
    </citation>
    <scope>NUCLEOTIDE SEQUENCE [LARGE SCALE GENOMIC DNA]</scope>
    <source>
        <strain evidence="2">ZA17</strain>
    </source>
</reference>
<protein>
    <submittedName>
        <fullName evidence="1">Uncharacterized protein</fullName>
    </submittedName>
</protein>
<proteinExistence type="predicted"/>
<accession>A0A2D3TFE3</accession>
<organism evidence="1 2">
    <name type="scientific">Candidatus Williamhamiltonella defendens</name>
    <dbReference type="NCBI Taxonomy" id="138072"/>
    <lineage>
        <taxon>Bacteria</taxon>
        <taxon>Pseudomonadati</taxon>
        <taxon>Pseudomonadota</taxon>
        <taxon>Gammaproteobacteria</taxon>
        <taxon>Enterobacterales</taxon>
        <taxon>Enterobacteriaceae</taxon>
        <taxon>aphid secondary symbionts</taxon>
        <taxon>Candidatus Williamhamiltonella</taxon>
    </lineage>
</organism>
<dbReference type="EMBL" id="CP017613">
    <property type="protein sequence ID" value="ATW34404.1"/>
    <property type="molecule type" value="Genomic_DNA"/>
</dbReference>